<evidence type="ECO:0000313" key="2">
    <source>
        <dbReference type="Proteomes" id="UP000502823"/>
    </source>
</evidence>
<dbReference type="OrthoDB" id="9971063at2759"/>
<dbReference type="AlphaFoldDB" id="A0A6L2PVV2"/>
<accession>A0A6L2PVV2</accession>
<dbReference type="PANTHER" id="PTHR47326:SF1">
    <property type="entry name" value="HTH PSQ-TYPE DOMAIN-CONTAINING PROTEIN"/>
    <property type="match status" value="1"/>
</dbReference>
<reference evidence="2" key="1">
    <citation type="submission" date="2020-01" db="EMBL/GenBank/DDBJ databases">
        <title>Draft genome sequence of the Termite Coptotermes fromosanus.</title>
        <authorList>
            <person name="Itakura S."/>
            <person name="Yosikawa Y."/>
            <person name="Umezawa K."/>
        </authorList>
    </citation>
    <scope>NUCLEOTIDE SEQUENCE [LARGE SCALE GENOMIC DNA]</scope>
</reference>
<name>A0A6L2PVV2_COPFO</name>
<gene>
    <name evidence="1" type="ORF">Cfor_05496</name>
</gene>
<proteinExistence type="predicted"/>
<dbReference type="Gene3D" id="3.30.420.10">
    <property type="entry name" value="Ribonuclease H-like superfamily/Ribonuclease H"/>
    <property type="match status" value="1"/>
</dbReference>
<dbReference type="InterPro" id="IPR036397">
    <property type="entry name" value="RNaseH_sf"/>
</dbReference>
<keyword evidence="2" id="KW-1185">Reference proteome</keyword>
<sequence>MASVANKNPEGRVRTVRKPENIERVRAAIGHSPKHRSLRRTLHSGGLLRPYQLCIPRELSDRDLASRSAFCELFVNLGNDMSDVFLQVIMSDEAHFELHGCVNQQNKNEALPNELHVKPLHGQRETDETGSAVAVTSERCIQVVNEVLFPELRCRDIDPAIFWFQQDGKTSHSVRRSMNTLRNVFERGMICRYGDISGPALSVDLSACDFFSYCYL</sequence>
<comment type="caution">
    <text evidence="1">The sequence shown here is derived from an EMBL/GenBank/DDBJ whole genome shotgun (WGS) entry which is preliminary data.</text>
</comment>
<dbReference type="GO" id="GO:0003676">
    <property type="term" value="F:nucleic acid binding"/>
    <property type="evidence" value="ECO:0007669"/>
    <property type="project" value="InterPro"/>
</dbReference>
<dbReference type="EMBL" id="BLKM01005571">
    <property type="protein sequence ID" value="GFG34768.1"/>
    <property type="molecule type" value="Genomic_DNA"/>
</dbReference>
<organism evidence="1 2">
    <name type="scientific">Coptotermes formosanus</name>
    <name type="common">Formosan subterranean termite</name>
    <dbReference type="NCBI Taxonomy" id="36987"/>
    <lineage>
        <taxon>Eukaryota</taxon>
        <taxon>Metazoa</taxon>
        <taxon>Ecdysozoa</taxon>
        <taxon>Arthropoda</taxon>
        <taxon>Hexapoda</taxon>
        <taxon>Insecta</taxon>
        <taxon>Pterygota</taxon>
        <taxon>Neoptera</taxon>
        <taxon>Polyneoptera</taxon>
        <taxon>Dictyoptera</taxon>
        <taxon>Blattodea</taxon>
        <taxon>Blattoidea</taxon>
        <taxon>Termitoidae</taxon>
        <taxon>Rhinotermitidae</taxon>
        <taxon>Coptotermes</taxon>
    </lineage>
</organism>
<dbReference type="InParanoid" id="A0A6L2PVV2"/>
<evidence type="ECO:0000313" key="1">
    <source>
        <dbReference type="EMBL" id="GFG34768.1"/>
    </source>
</evidence>
<protein>
    <submittedName>
        <fullName evidence="1">Uncharacterized protein</fullName>
    </submittedName>
</protein>
<dbReference type="PANTHER" id="PTHR47326">
    <property type="entry name" value="TRANSPOSABLE ELEMENT TC3 TRANSPOSASE-LIKE PROTEIN"/>
    <property type="match status" value="1"/>
</dbReference>
<dbReference type="Proteomes" id="UP000502823">
    <property type="component" value="Unassembled WGS sequence"/>
</dbReference>